<evidence type="ECO:0000313" key="2">
    <source>
        <dbReference type="EMBL" id="EXC14245.1"/>
    </source>
</evidence>
<reference evidence="3" key="1">
    <citation type="submission" date="2013-01" db="EMBL/GenBank/DDBJ databases">
        <title>Draft Genome Sequence of a Mulberry Tree, Morus notabilis C.K. Schneid.</title>
        <authorList>
            <person name="He N."/>
            <person name="Zhao S."/>
        </authorList>
    </citation>
    <scope>NUCLEOTIDE SEQUENCE</scope>
</reference>
<evidence type="ECO:0000256" key="1">
    <source>
        <dbReference type="SAM" id="MobiDB-lite"/>
    </source>
</evidence>
<protein>
    <submittedName>
        <fullName evidence="2">Uncharacterized protein</fullName>
    </submittedName>
</protein>
<dbReference type="Proteomes" id="UP000030645">
    <property type="component" value="Unassembled WGS sequence"/>
</dbReference>
<organism evidence="2 3">
    <name type="scientific">Morus notabilis</name>
    <dbReference type="NCBI Taxonomy" id="981085"/>
    <lineage>
        <taxon>Eukaryota</taxon>
        <taxon>Viridiplantae</taxon>
        <taxon>Streptophyta</taxon>
        <taxon>Embryophyta</taxon>
        <taxon>Tracheophyta</taxon>
        <taxon>Spermatophyta</taxon>
        <taxon>Magnoliopsida</taxon>
        <taxon>eudicotyledons</taxon>
        <taxon>Gunneridae</taxon>
        <taxon>Pentapetalae</taxon>
        <taxon>rosids</taxon>
        <taxon>fabids</taxon>
        <taxon>Rosales</taxon>
        <taxon>Moraceae</taxon>
        <taxon>Moreae</taxon>
        <taxon>Morus</taxon>
    </lineage>
</organism>
<feature type="region of interest" description="Disordered" evidence="1">
    <location>
        <begin position="1"/>
        <end position="21"/>
    </location>
</feature>
<dbReference type="AlphaFoldDB" id="W9S704"/>
<name>W9S704_9ROSA</name>
<proteinExistence type="predicted"/>
<accession>W9S704</accession>
<keyword evidence="3" id="KW-1185">Reference proteome</keyword>
<sequence length="71" mass="7940">MAVENKRRSCDSKGRGCHRQWGERSSHVEIVEGEGDRSVEAEEEIMLLLIGGKVASRSHAIAVMRNRHPLS</sequence>
<evidence type="ECO:0000313" key="3">
    <source>
        <dbReference type="Proteomes" id="UP000030645"/>
    </source>
</evidence>
<dbReference type="EMBL" id="KE345760">
    <property type="protein sequence ID" value="EXC14245.1"/>
    <property type="molecule type" value="Genomic_DNA"/>
</dbReference>
<gene>
    <name evidence="2" type="ORF">L484_021743</name>
</gene>